<dbReference type="AlphaFoldDB" id="A0A364NII1"/>
<keyword evidence="2" id="KW-0862">Zinc</keyword>
<dbReference type="GO" id="GO:0005737">
    <property type="term" value="C:cytoplasm"/>
    <property type="evidence" value="ECO:0007669"/>
    <property type="project" value="InterPro"/>
</dbReference>
<proteinExistence type="predicted"/>
<dbReference type="PIRSF" id="PIRSF005261">
    <property type="entry name" value="Heat_shock_Hsp33"/>
    <property type="match status" value="1"/>
</dbReference>
<dbReference type="Proteomes" id="UP000250744">
    <property type="component" value="Unassembled WGS sequence"/>
</dbReference>
<dbReference type="CDD" id="cd00498">
    <property type="entry name" value="Hsp33"/>
    <property type="match status" value="1"/>
</dbReference>
<dbReference type="NCBIfam" id="NF001033">
    <property type="entry name" value="PRK00114.1"/>
    <property type="match status" value="1"/>
</dbReference>
<evidence type="ECO:0000256" key="1">
    <source>
        <dbReference type="ARBA" id="ARBA00022490"/>
    </source>
</evidence>
<keyword evidence="1" id="KW-0963">Cytoplasm</keyword>
<dbReference type="OrthoDB" id="9793753at2"/>
<accession>A0A364NII1</accession>
<sequence>MSSPDKIQRILFDDLDVRGVVTGLQESYQAVLSRNTYPSCVQTLLGEMMAAVTLLSSTLKFEGRLILQAQGTGAVRMLMAECTHHQQVRAVARVDGEVPELGSLADLLEEGRLALTLEPIGGQRYQGVVGLEGETLAKCLEIYFKQSEQLATSIYLQADGRQASGLLLQMLPSAKGSLDDWERITFLAGTLSADELLSLDNETLLYRLFHEEECRLFEAQTLEFYCDCSRERSANALKLLTESDLLDAAADEADGVLKVDCQFCNERYLFNQTDIKSLFAEPAQGEEAGDSVLH</sequence>
<dbReference type="RefSeq" id="WP_112160279.1">
    <property type="nucleotide sequence ID" value="NZ_QKRX01000015.1"/>
</dbReference>
<dbReference type="Gene3D" id="3.90.1280.10">
    <property type="entry name" value="HSP33 redox switch-like"/>
    <property type="match status" value="1"/>
</dbReference>
<evidence type="ECO:0000256" key="4">
    <source>
        <dbReference type="ARBA" id="ARBA00023186"/>
    </source>
</evidence>
<keyword evidence="5" id="KW-0676">Redox-active center</keyword>
<gene>
    <name evidence="6" type="ORF">DN062_15875</name>
</gene>
<dbReference type="InterPro" id="IPR016154">
    <property type="entry name" value="Heat_shock_Hsp33_C"/>
</dbReference>
<protein>
    <submittedName>
        <fullName evidence="6">Hsp33 family molecular chaperone HslO</fullName>
    </submittedName>
</protein>
<evidence type="ECO:0000256" key="3">
    <source>
        <dbReference type="ARBA" id="ARBA00023157"/>
    </source>
</evidence>
<keyword evidence="4" id="KW-0143">Chaperone</keyword>
<keyword evidence="7" id="KW-1185">Reference proteome</keyword>
<dbReference type="GO" id="GO:0044183">
    <property type="term" value="F:protein folding chaperone"/>
    <property type="evidence" value="ECO:0007669"/>
    <property type="project" value="TreeGrafter"/>
</dbReference>
<comment type="caution">
    <text evidence="6">The sequence shown here is derived from an EMBL/GenBank/DDBJ whole genome shotgun (WGS) entry which is preliminary data.</text>
</comment>
<dbReference type="GO" id="GO:0042026">
    <property type="term" value="P:protein refolding"/>
    <property type="evidence" value="ECO:0007669"/>
    <property type="project" value="TreeGrafter"/>
</dbReference>
<dbReference type="SUPFAM" id="SSF118352">
    <property type="entry name" value="HSP33 redox switch-like"/>
    <property type="match status" value="1"/>
</dbReference>
<name>A0A364NII1_9GAMM</name>
<keyword evidence="3" id="KW-1015">Disulfide bond</keyword>
<evidence type="ECO:0000313" key="6">
    <source>
        <dbReference type="EMBL" id="RAU16872.1"/>
    </source>
</evidence>
<dbReference type="GO" id="GO:0051082">
    <property type="term" value="F:unfolded protein binding"/>
    <property type="evidence" value="ECO:0007669"/>
    <property type="project" value="InterPro"/>
</dbReference>
<dbReference type="PANTHER" id="PTHR30111:SF1">
    <property type="entry name" value="33 KDA CHAPERONIN"/>
    <property type="match status" value="1"/>
</dbReference>
<dbReference type="Gene3D" id="3.55.30.10">
    <property type="entry name" value="Hsp33 domain"/>
    <property type="match status" value="1"/>
</dbReference>
<dbReference type="InterPro" id="IPR000397">
    <property type="entry name" value="Heat_shock_Hsp33"/>
</dbReference>
<evidence type="ECO:0000313" key="7">
    <source>
        <dbReference type="Proteomes" id="UP000250744"/>
    </source>
</evidence>
<dbReference type="PANTHER" id="PTHR30111">
    <property type="entry name" value="33 KDA CHAPERONIN"/>
    <property type="match status" value="1"/>
</dbReference>
<dbReference type="Pfam" id="PF01430">
    <property type="entry name" value="HSP33"/>
    <property type="match status" value="1"/>
</dbReference>
<dbReference type="SUPFAM" id="SSF64397">
    <property type="entry name" value="Hsp33 domain"/>
    <property type="match status" value="1"/>
</dbReference>
<dbReference type="EMBL" id="QKRX01000015">
    <property type="protein sequence ID" value="RAU16872.1"/>
    <property type="molecule type" value="Genomic_DNA"/>
</dbReference>
<evidence type="ECO:0000256" key="5">
    <source>
        <dbReference type="ARBA" id="ARBA00023284"/>
    </source>
</evidence>
<evidence type="ECO:0000256" key="2">
    <source>
        <dbReference type="ARBA" id="ARBA00022833"/>
    </source>
</evidence>
<organism evidence="6 7">
    <name type="scientific">Nitrincola tibetensis</name>
    <dbReference type="NCBI Taxonomy" id="2219697"/>
    <lineage>
        <taxon>Bacteria</taxon>
        <taxon>Pseudomonadati</taxon>
        <taxon>Pseudomonadota</taxon>
        <taxon>Gammaproteobacteria</taxon>
        <taxon>Oceanospirillales</taxon>
        <taxon>Oceanospirillaceae</taxon>
        <taxon>Nitrincola</taxon>
    </lineage>
</organism>
<dbReference type="InterPro" id="IPR023212">
    <property type="entry name" value="Hsp33_helix_hairpin_bin_dom_sf"/>
</dbReference>
<reference evidence="6 7" key="1">
    <citation type="submission" date="2018-06" db="EMBL/GenBank/DDBJ databases">
        <title>Nitrincola tibetense sp. nov., isolated from Lake XuguoCo on Tibetan Plateau.</title>
        <authorList>
            <person name="Xing P."/>
        </authorList>
    </citation>
    <scope>NUCLEOTIDE SEQUENCE [LARGE SCALE GENOMIC DNA]</scope>
    <source>
        <strain evidence="7">xg18</strain>
    </source>
</reference>
<dbReference type="InterPro" id="IPR016153">
    <property type="entry name" value="Heat_shock_Hsp33_N"/>
</dbReference>
<dbReference type="Gene3D" id="1.10.287.480">
    <property type="entry name" value="helix hairpin bin"/>
    <property type="match status" value="1"/>
</dbReference>